<evidence type="ECO:0000313" key="2">
    <source>
        <dbReference type="Proteomes" id="UP000199626"/>
    </source>
</evidence>
<name>A0A1G6BHC2_9GAMM</name>
<dbReference type="RefSeq" id="WP_092591989.1">
    <property type="nucleotide sequence ID" value="NZ_FMXN01000003.1"/>
</dbReference>
<evidence type="ECO:0000313" key="1">
    <source>
        <dbReference type="EMBL" id="SDB19974.1"/>
    </source>
</evidence>
<proteinExistence type="predicted"/>
<dbReference type="Proteomes" id="UP000199626">
    <property type="component" value="Unassembled WGS sequence"/>
</dbReference>
<dbReference type="AlphaFoldDB" id="A0A1G6BHC2"/>
<dbReference type="OrthoDB" id="6396059at2"/>
<accession>A0A1G6BHC2</accession>
<gene>
    <name evidence="1" type="ORF">SAMN02927930_00800</name>
</gene>
<keyword evidence="2" id="KW-1185">Reference proteome</keyword>
<dbReference type="STRING" id="1159017.SAMN02927930_00800"/>
<organism evidence="1 2">
    <name type="scientific">Pseudidiomarina indica</name>
    <dbReference type="NCBI Taxonomy" id="1159017"/>
    <lineage>
        <taxon>Bacteria</taxon>
        <taxon>Pseudomonadati</taxon>
        <taxon>Pseudomonadota</taxon>
        <taxon>Gammaproteobacteria</taxon>
        <taxon>Alteromonadales</taxon>
        <taxon>Idiomarinaceae</taxon>
        <taxon>Pseudidiomarina</taxon>
    </lineage>
</organism>
<protein>
    <submittedName>
        <fullName evidence="1">Uncharacterized protein</fullName>
    </submittedName>
</protein>
<sequence length="312" mass="35401">MLLKEKVFLSNCDSVRALEPTELYKRLLLGLTMASGVVVSPNTLLDNRDVGAFLRRANVVKYLNEEGAGQLVVRGLNFTADLTLEDYFAGLPGDYIVSSMDGAPQKQQLTRVQVQHLNARLRETQNALTALQPVYHPLELHADSLQRAIHERLQDPAIVGHFFADAEQQYQFLQQTVGLISRSQWYQATQSLGDAFRSEVIDPAYHSLFVERGEGFLQDHIRHLSMIPASFLNTGLTIKSLQRELSVLQLPYKLFQLISSLGSTELLHFIADETMSYIEDKATEKGYDFATRKNWFGLYPKLRHYIGLEIKK</sequence>
<dbReference type="EMBL" id="FMXN01000003">
    <property type="protein sequence ID" value="SDB19974.1"/>
    <property type="molecule type" value="Genomic_DNA"/>
</dbReference>
<reference evidence="2" key="1">
    <citation type="submission" date="2016-10" db="EMBL/GenBank/DDBJ databases">
        <authorList>
            <person name="Varghese N."/>
            <person name="Submissions S."/>
        </authorList>
    </citation>
    <scope>NUCLEOTIDE SEQUENCE [LARGE SCALE GENOMIC DNA]</scope>
    <source>
        <strain evidence="2">CGMCC 1.10824</strain>
    </source>
</reference>